<dbReference type="GO" id="GO:0005737">
    <property type="term" value="C:cytoplasm"/>
    <property type="evidence" value="ECO:0007669"/>
    <property type="project" value="TreeGrafter"/>
</dbReference>
<dbReference type="OrthoDB" id="3466127at2"/>
<protein>
    <submittedName>
        <fullName evidence="2">GNAT family N-acetyltransferase</fullName>
    </submittedName>
</protein>
<dbReference type="InterPro" id="IPR000182">
    <property type="entry name" value="GNAT_dom"/>
</dbReference>
<feature type="domain" description="N-acetyltransferase" evidence="1">
    <location>
        <begin position="16"/>
        <end position="187"/>
    </location>
</feature>
<dbReference type="EMBL" id="VCKY01000055">
    <property type="protein sequence ID" value="TMR20618.1"/>
    <property type="molecule type" value="Genomic_DNA"/>
</dbReference>
<evidence type="ECO:0000259" key="1">
    <source>
        <dbReference type="PROSITE" id="PS51186"/>
    </source>
</evidence>
<keyword evidence="3" id="KW-1185">Reference proteome</keyword>
<dbReference type="SUPFAM" id="SSF55729">
    <property type="entry name" value="Acyl-CoA N-acyltransferases (Nat)"/>
    <property type="match status" value="1"/>
</dbReference>
<keyword evidence="2" id="KW-0808">Transferase</keyword>
<dbReference type="PANTHER" id="PTHR43441:SF11">
    <property type="entry name" value="RIBOSOMAL-PROTEIN-SERINE ACETYLTRANSFERASE"/>
    <property type="match status" value="1"/>
</dbReference>
<dbReference type="Gene3D" id="3.40.630.30">
    <property type="match status" value="1"/>
</dbReference>
<dbReference type="InterPro" id="IPR016181">
    <property type="entry name" value="Acyl_CoA_acyltransferase"/>
</dbReference>
<evidence type="ECO:0000313" key="2">
    <source>
        <dbReference type="EMBL" id="TMR20618.1"/>
    </source>
</evidence>
<dbReference type="GO" id="GO:1990189">
    <property type="term" value="F:protein N-terminal-serine acetyltransferase activity"/>
    <property type="evidence" value="ECO:0007669"/>
    <property type="project" value="TreeGrafter"/>
</dbReference>
<gene>
    <name evidence="2" type="ORF">ETD86_18340</name>
</gene>
<dbReference type="RefSeq" id="WP_138667370.1">
    <property type="nucleotide sequence ID" value="NZ_VCKY01000055.1"/>
</dbReference>
<reference evidence="2 3" key="1">
    <citation type="submission" date="2019-05" db="EMBL/GenBank/DDBJ databases">
        <title>Draft genome sequence of Nonomuraea turkmeniaca DSM 43926.</title>
        <authorList>
            <person name="Saricaoglu S."/>
            <person name="Isik K."/>
        </authorList>
    </citation>
    <scope>NUCLEOTIDE SEQUENCE [LARGE SCALE GENOMIC DNA]</scope>
    <source>
        <strain evidence="2 3">DSM 43926</strain>
    </source>
</reference>
<dbReference type="Pfam" id="PF13302">
    <property type="entry name" value="Acetyltransf_3"/>
    <property type="match status" value="1"/>
</dbReference>
<dbReference type="Proteomes" id="UP000309128">
    <property type="component" value="Unassembled WGS sequence"/>
</dbReference>
<dbReference type="PROSITE" id="PS51186">
    <property type="entry name" value="GNAT"/>
    <property type="match status" value="1"/>
</dbReference>
<dbReference type="InterPro" id="IPR051908">
    <property type="entry name" value="Ribosomal_N-acetyltransferase"/>
</dbReference>
<proteinExistence type="predicted"/>
<dbReference type="GO" id="GO:0008999">
    <property type="term" value="F:protein-N-terminal-alanine acetyltransferase activity"/>
    <property type="evidence" value="ECO:0007669"/>
    <property type="project" value="TreeGrafter"/>
</dbReference>
<evidence type="ECO:0000313" key="3">
    <source>
        <dbReference type="Proteomes" id="UP000309128"/>
    </source>
</evidence>
<organism evidence="2 3">
    <name type="scientific">Nonomuraea turkmeniaca</name>
    <dbReference type="NCBI Taxonomy" id="103838"/>
    <lineage>
        <taxon>Bacteria</taxon>
        <taxon>Bacillati</taxon>
        <taxon>Actinomycetota</taxon>
        <taxon>Actinomycetes</taxon>
        <taxon>Streptosporangiales</taxon>
        <taxon>Streptosporangiaceae</taxon>
        <taxon>Nonomuraea</taxon>
    </lineage>
</organism>
<sequence>MRHWPLFQLSLTTPRLVLRLPTLDDLDELGERAAEGIHEDGFMPFLVPWSEAEPAERARSTVQYQFRTWGAFTAADWALELVVVYEGRIVGTQGISGKNFPVTRGVSSGSWLGRRFQGKGIGTEMRTAVLHLAFAGLGATHAVTEAFDDNPASLAVTRKLGYREDGITIYDRRGEPAVSRRFRLFAEDWTEPPGFEIHGLSACLPLFGLDQPTAS</sequence>
<accession>A0A5S4FIS2</accession>
<dbReference type="AlphaFoldDB" id="A0A5S4FIS2"/>
<dbReference type="PANTHER" id="PTHR43441">
    <property type="entry name" value="RIBOSOMAL-PROTEIN-SERINE ACETYLTRANSFERASE"/>
    <property type="match status" value="1"/>
</dbReference>
<comment type="caution">
    <text evidence="2">The sequence shown here is derived from an EMBL/GenBank/DDBJ whole genome shotgun (WGS) entry which is preliminary data.</text>
</comment>
<name>A0A5S4FIS2_9ACTN</name>